<organism evidence="1 2">
    <name type="scientific">Cyclobacterium jeungdonense</name>
    <dbReference type="NCBI Taxonomy" id="708087"/>
    <lineage>
        <taxon>Bacteria</taxon>
        <taxon>Pseudomonadati</taxon>
        <taxon>Bacteroidota</taxon>
        <taxon>Cytophagia</taxon>
        <taxon>Cytophagales</taxon>
        <taxon>Cyclobacteriaceae</taxon>
        <taxon>Cyclobacterium</taxon>
    </lineage>
</organism>
<keyword evidence="2" id="KW-1185">Reference proteome</keyword>
<evidence type="ECO:0000313" key="2">
    <source>
        <dbReference type="Proteomes" id="UP001236663"/>
    </source>
</evidence>
<proteinExistence type="predicted"/>
<reference evidence="2" key="1">
    <citation type="journal article" date="2019" name="Int. J. Syst. Evol. Microbiol.">
        <title>The Global Catalogue of Microorganisms (GCM) 10K type strain sequencing project: providing services to taxonomists for standard genome sequencing and annotation.</title>
        <authorList>
            <consortium name="The Broad Institute Genomics Platform"/>
            <consortium name="The Broad Institute Genome Sequencing Center for Infectious Disease"/>
            <person name="Wu L."/>
            <person name="Ma J."/>
        </authorList>
    </citation>
    <scope>NUCLEOTIDE SEQUENCE [LARGE SCALE GENOMIC DNA]</scope>
    <source>
        <strain evidence="2">CECT 7706</strain>
    </source>
</reference>
<accession>A0ABT8C9I8</accession>
<protein>
    <submittedName>
        <fullName evidence="1">Uncharacterized protein</fullName>
    </submittedName>
</protein>
<name>A0ABT8C9I8_9BACT</name>
<evidence type="ECO:0000313" key="1">
    <source>
        <dbReference type="EMBL" id="MDN3688694.1"/>
    </source>
</evidence>
<dbReference type="Proteomes" id="UP001236663">
    <property type="component" value="Unassembled WGS sequence"/>
</dbReference>
<sequence>MGIGVNAPIRVLAGKGLVSGLAFFESGLDYEVVDEDLSEQCQDHFEDANTCGQCQGNACKQDGDDQGGDLPVYLREEIEQHLSTGENEGSEAADFW</sequence>
<gene>
    <name evidence="1" type="ORF">QWZ15_12695</name>
</gene>
<dbReference type="EMBL" id="JAUFQS010000012">
    <property type="protein sequence ID" value="MDN3688694.1"/>
    <property type="molecule type" value="Genomic_DNA"/>
</dbReference>
<comment type="caution">
    <text evidence="1">The sequence shown here is derived from an EMBL/GenBank/DDBJ whole genome shotgun (WGS) entry which is preliminary data.</text>
</comment>
<dbReference type="RefSeq" id="WP_163386501.1">
    <property type="nucleotide sequence ID" value="NZ_JAUFQS010000012.1"/>
</dbReference>